<evidence type="ECO:0000313" key="4">
    <source>
        <dbReference type="Proteomes" id="UP000838412"/>
    </source>
</evidence>
<reference evidence="3" key="1">
    <citation type="submission" date="2022-01" db="EMBL/GenBank/DDBJ databases">
        <authorList>
            <person name="Braso-Vives M."/>
        </authorList>
    </citation>
    <scope>NUCLEOTIDE SEQUENCE</scope>
</reference>
<keyword evidence="4" id="KW-1185">Reference proteome</keyword>
<evidence type="ECO:0000313" key="3">
    <source>
        <dbReference type="EMBL" id="CAH1251782.1"/>
    </source>
</evidence>
<evidence type="ECO:0000256" key="1">
    <source>
        <dbReference type="SAM" id="MobiDB-lite"/>
    </source>
</evidence>
<proteinExistence type="predicted"/>
<name>A0A8J9ZC26_BRALA</name>
<evidence type="ECO:0000256" key="2">
    <source>
        <dbReference type="SAM" id="SignalP"/>
    </source>
</evidence>
<accession>A0A8J9ZC26</accession>
<dbReference type="EMBL" id="OV696704">
    <property type="protein sequence ID" value="CAH1251782.1"/>
    <property type="molecule type" value="Genomic_DNA"/>
</dbReference>
<gene>
    <name evidence="3" type="primary">Hypp9159</name>
    <name evidence="3" type="ORF">BLAG_LOCUS12068</name>
</gene>
<sequence>MDLVTRKLFFFFLAAVSVQAGPLGQAAGDRHGGGLAQGAEEVFYRAEIPDSGVPEKRWGGACLGCPPDPILISGRAFPESGSKVPENPQHGNPDSGRPEVPESPQPENPDSGAREAPEKRWGGECLGCPPDPIILLGKRKRSE</sequence>
<organism evidence="3 4">
    <name type="scientific">Branchiostoma lanceolatum</name>
    <name type="common">Common lancelet</name>
    <name type="synonym">Amphioxus lanceolatum</name>
    <dbReference type="NCBI Taxonomy" id="7740"/>
    <lineage>
        <taxon>Eukaryota</taxon>
        <taxon>Metazoa</taxon>
        <taxon>Chordata</taxon>
        <taxon>Cephalochordata</taxon>
        <taxon>Leptocardii</taxon>
        <taxon>Amphioxiformes</taxon>
        <taxon>Branchiostomatidae</taxon>
        <taxon>Branchiostoma</taxon>
    </lineage>
</organism>
<protein>
    <submittedName>
        <fullName evidence="3">Hypp9159 protein</fullName>
    </submittedName>
</protein>
<feature type="region of interest" description="Disordered" evidence="1">
    <location>
        <begin position="73"/>
        <end position="143"/>
    </location>
</feature>
<feature type="compositionally biased region" description="Basic and acidic residues" evidence="1">
    <location>
        <begin position="112"/>
        <end position="122"/>
    </location>
</feature>
<feature type="signal peptide" evidence="2">
    <location>
        <begin position="1"/>
        <end position="20"/>
    </location>
</feature>
<dbReference type="Proteomes" id="UP000838412">
    <property type="component" value="Chromosome 19"/>
</dbReference>
<feature type="chain" id="PRO_5035442256" evidence="2">
    <location>
        <begin position="21"/>
        <end position="143"/>
    </location>
</feature>
<keyword evidence="2" id="KW-0732">Signal</keyword>
<dbReference type="AlphaFoldDB" id="A0A8J9ZC26"/>
<dbReference type="OrthoDB" id="9983035at2759"/>